<organism evidence="1 2">
    <name type="scientific">Globodera pallida</name>
    <name type="common">Potato cyst nematode worm</name>
    <name type="synonym">Heterodera pallida</name>
    <dbReference type="NCBI Taxonomy" id="36090"/>
    <lineage>
        <taxon>Eukaryota</taxon>
        <taxon>Metazoa</taxon>
        <taxon>Ecdysozoa</taxon>
        <taxon>Nematoda</taxon>
        <taxon>Chromadorea</taxon>
        <taxon>Rhabditida</taxon>
        <taxon>Tylenchina</taxon>
        <taxon>Tylenchomorpha</taxon>
        <taxon>Tylenchoidea</taxon>
        <taxon>Heteroderidae</taxon>
        <taxon>Heteroderinae</taxon>
        <taxon>Globodera</taxon>
    </lineage>
</organism>
<dbReference type="Gene3D" id="3.40.50.1820">
    <property type="entry name" value="alpha/beta hydrolase"/>
    <property type="match status" value="1"/>
</dbReference>
<dbReference type="InterPro" id="IPR029058">
    <property type="entry name" value="AB_hydrolase_fold"/>
</dbReference>
<dbReference type="GO" id="GO:0008374">
    <property type="term" value="F:O-acyltransferase activity"/>
    <property type="evidence" value="ECO:0007669"/>
    <property type="project" value="InterPro"/>
</dbReference>
<keyword evidence="1" id="KW-1185">Reference proteome</keyword>
<dbReference type="InterPro" id="IPR003386">
    <property type="entry name" value="LACT/PDAT_acylTrfase"/>
</dbReference>
<reference evidence="1" key="1">
    <citation type="submission" date="2014-05" db="EMBL/GenBank/DDBJ databases">
        <title>The genome and life-stage specific transcriptomes of Globodera pallida elucidate key aspects of plant parasitism by a cyst nematode.</title>
        <authorList>
            <person name="Cotton J.A."/>
            <person name="Lilley C.J."/>
            <person name="Jones L.M."/>
            <person name="Kikuchi T."/>
            <person name="Reid A.J."/>
            <person name="Thorpe P."/>
            <person name="Tsai I.J."/>
            <person name="Beasley H."/>
            <person name="Blok V."/>
            <person name="Cock P.J.A."/>
            <person name="Van den Akker S.E."/>
            <person name="Holroyd N."/>
            <person name="Hunt M."/>
            <person name="Mantelin S."/>
            <person name="Naghra H."/>
            <person name="Pain A."/>
            <person name="Palomares-Rius J.E."/>
            <person name="Zarowiecki M."/>
            <person name="Berriman M."/>
            <person name="Jones J.T."/>
            <person name="Urwin P.E."/>
        </authorList>
    </citation>
    <scope>NUCLEOTIDE SEQUENCE [LARGE SCALE GENOMIC DNA]</scope>
    <source>
        <strain evidence="1">Lindley</strain>
    </source>
</reference>
<proteinExistence type="predicted"/>
<evidence type="ECO:0000313" key="1">
    <source>
        <dbReference type="Proteomes" id="UP000050741"/>
    </source>
</evidence>
<dbReference type="GO" id="GO:0006629">
    <property type="term" value="P:lipid metabolic process"/>
    <property type="evidence" value="ECO:0007669"/>
    <property type="project" value="InterPro"/>
</dbReference>
<dbReference type="AlphaFoldDB" id="A0A183CL06"/>
<name>A0A183CL06_GLOPA</name>
<protein>
    <submittedName>
        <fullName evidence="2">Alpha/beta hydrolase</fullName>
    </submittedName>
</protein>
<evidence type="ECO:0000313" key="2">
    <source>
        <dbReference type="WBParaSite" id="GPLIN_001356200"/>
    </source>
</evidence>
<dbReference type="WBParaSite" id="GPLIN_001356200">
    <property type="protein sequence ID" value="GPLIN_001356200"/>
    <property type="gene ID" value="GPLIN_001356200"/>
</dbReference>
<reference evidence="2" key="2">
    <citation type="submission" date="2016-06" db="UniProtKB">
        <authorList>
            <consortium name="WormBaseParasite"/>
        </authorList>
    </citation>
    <scope>IDENTIFICATION</scope>
</reference>
<dbReference type="Proteomes" id="UP000050741">
    <property type="component" value="Unassembled WGS sequence"/>
</dbReference>
<dbReference type="Pfam" id="PF02450">
    <property type="entry name" value="LCAT"/>
    <property type="match status" value="1"/>
</dbReference>
<accession>A0A183CL06</accession>
<sequence length="102" mass="11533">FADIANKSRPSSALRPFFYRTSPTGWVPIFYNYTKGIGKSPKAKMGDGDSLVNIESLRVCQKWMDEGKLVKKVVEIDGPTHMAILHEDKFYKAVETIMGLKH</sequence>